<reference evidence="1 2" key="1">
    <citation type="submission" date="2018-02" db="EMBL/GenBank/DDBJ databases">
        <title>Five New Genomes of Indian Photorhabdus Isolates TSA.</title>
        <authorList>
            <person name="Dubay B."/>
            <person name="Somvanshi V.S."/>
        </authorList>
    </citation>
    <scope>NUCLEOTIDE SEQUENCE [LARGE SCALE GENOMIC DNA]</scope>
    <source>
        <strain evidence="1 2">H1</strain>
    </source>
</reference>
<organism evidence="1 2">
    <name type="scientific">Photorhabdus hindustanensis</name>
    <dbReference type="NCBI Taxonomy" id="2918802"/>
    <lineage>
        <taxon>Bacteria</taxon>
        <taxon>Pseudomonadati</taxon>
        <taxon>Pseudomonadota</taxon>
        <taxon>Gammaproteobacteria</taxon>
        <taxon>Enterobacterales</taxon>
        <taxon>Morganellaceae</taxon>
        <taxon>Photorhabdus</taxon>
    </lineage>
</organism>
<evidence type="ECO:0000313" key="2">
    <source>
        <dbReference type="Proteomes" id="UP000239550"/>
    </source>
</evidence>
<accession>A0A2S8PWC3</accession>
<gene>
    <name evidence="1" type="ORF">C6H66_20085</name>
</gene>
<comment type="caution">
    <text evidence="1">The sequence shown here is derived from an EMBL/GenBank/DDBJ whole genome shotgun (WGS) entry which is preliminary data.</text>
</comment>
<dbReference type="AlphaFoldDB" id="A0A2S8PWC3"/>
<proteinExistence type="predicted"/>
<sequence>MRYQAALLAENEPNLTALATGRQYLFDNHGLVADKNSVNVAMPHFHTVFIKNFICRGKTTVPATVFTTAETDYSRLLLQ</sequence>
<protein>
    <submittedName>
        <fullName evidence="1">Uncharacterized protein</fullName>
    </submittedName>
</protein>
<dbReference type="EMBL" id="PUWT01000060">
    <property type="protein sequence ID" value="PQQ23279.1"/>
    <property type="molecule type" value="Genomic_DNA"/>
</dbReference>
<keyword evidence="2" id="KW-1185">Reference proteome</keyword>
<name>A0A2S8PWC3_9GAMM</name>
<dbReference type="Proteomes" id="UP000239550">
    <property type="component" value="Unassembled WGS sequence"/>
</dbReference>
<evidence type="ECO:0000313" key="1">
    <source>
        <dbReference type="EMBL" id="PQQ23279.1"/>
    </source>
</evidence>